<dbReference type="RefSeq" id="XP_064709666.1">
    <property type="nucleotide sequence ID" value="XM_064853267.1"/>
</dbReference>
<reference evidence="3 4" key="1">
    <citation type="submission" date="2023-08" db="EMBL/GenBank/DDBJ databases">
        <title>Black Yeasts Isolated from many extreme environments.</title>
        <authorList>
            <person name="Coleine C."/>
            <person name="Stajich J.E."/>
            <person name="Selbmann L."/>
        </authorList>
    </citation>
    <scope>NUCLEOTIDE SEQUENCE [LARGE SCALE GENOMIC DNA]</scope>
    <source>
        <strain evidence="3 4">CCFEE 5792</strain>
    </source>
</reference>
<dbReference type="Pfam" id="PF22622">
    <property type="entry name" value="MFE-2_hydrat-2_N"/>
    <property type="match status" value="1"/>
</dbReference>
<gene>
    <name evidence="3" type="ORF">LTR84_009728</name>
</gene>
<dbReference type="GO" id="GO:0044594">
    <property type="term" value="F:17-beta-hydroxysteroid dehydrogenase (NAD+) activity"/>
    <property type="evidence" value="ECO:0007669"/>
    <property type="project" value="TreeGrafter"/>
</dbReference>
<accession>A0AAV9NLN4</accession>
<protein>
    <recommendedName>
        <fullName evidence="5">MaoC-like domain-containing protein</fullName>
    </recommendedName>
</protein>
<comment type="caution">
    <text evidence="3">The sequence shown here is derived from an EMBL/GenBank/DDBJ whole genome shotgun (WGS) entry which is preliminary data.</text>
</comment>
<dbReference type="PANTHER" id="PTHR13078:SF57">
    <property type="entry name" value="DEHYDRATASE, PUTATIVE (AFU_ORTHOLOGUE AFUA_5G00640)-RELATED"/>
    <property type="match status" value="1"/>
</dbReference>
<dbReference type="AlphaFoldDB" id="A0AAV9NLN4"/>
<dbReference type="GO" id="GO:0003857">
    <property type="term" value="F:(3S)-3-hydroxyacyl-CoA dehydrogenase (NAD+) activity"/>
    <property type="evidence" value="ECO:0007669"/>
    <property type="project" value="TreeGrafter"/>
</dbReference>
<dbReference type="GO" id="GO:0006635">
    <property type="term" value="P:fatty acid beta-oxidation"/>
    <property type="evidence" value="ECO:0007669"/>
    <property type="project" value="TreeGrafter"/>
</dbReference>
<dbReference type="InterPro" id="IPR029069">
    <property type="entry name" value="HotDog_dom_sf"/>
</dbReference>
<dbReference type="GO" id="GO:0005777">
    <property type="term" value="C:peroxisome"/>
    <property type="evidence" value="ECO:0007669"/>
    <property type="project" value="TreeGrafter"/>
</dbReference>
<sequence>MSIPGENVLLPPVEVSWLQRDLLLFAASIGIGTEELNFIFEHADPFEAFPTYPCILPFKLTDQEVVDFDERATLREIPGVPKFDPRRIIDGGRAMTFYRQIPTSTVGRRFELRSRIIGVYDKGKIGSIIEDEKILVDAESGEQYVKMVGNTFFMGQGNWNGPKGPPTTSYPSPFEKEPDFTFRFQTTKQAALIYRLNGDYNRLHVTQEPGRSLGFGGPIMHGLFTYNCAAHAVLKCVGGNNPASLQKFRARFAAPVRAGDELVTKIWKLGEFEGQYEDVRFSTFVNGNIVLSNGRALVKPAARSSKV</sequence>
<dbReference type="GeneID" id="89977886"/>
<evidence type="ECO:0000259" key="1">
    <source>
        <dbReference type="Pfam" id="PF01575"/>
    </source>
</evidence>
<dbReference type="Proteomes" id="UP001358417">
    <property type="component" value="Unassembled WGS sequence"/>
</dbReference>
<keyword evidence="4" id="KW-1185">Reference proteome</keyword>
<dbReference type="InterPro" id="IPR054357">
    <property type="entry name" value="MFE-2_N"/>
</dbReference>
<dbReference type="GO" id="GO:0004300">
    <property type="term" value="F:enoyl-CoA hydratase activity"/>
    <property type="evidence" value="ECO:0007669"/>
    <property type="project" value="TreeGrafter"/>
</dbReference>
<evidence type="ECO:0000313" key="3">
    <source>
        <dbReference type="EMBL" id="KAK5059845.1"/>
    </source>
</evidence>
<name>A0AAV9NLN4_9EURO</name>
<evidence type="ECO:0008006" key="5">
    <source>
        <dbReference type="Google" id="ProtNLM"/>
    </source>
</evidence>
<dbReference type="Pfam" id="PF01575">
    <property type="entry name" value="MaoC_dehydratas"/>
    <property type="match status" value="1"/>
</dbReference>
<dbReference type="InterPro" id="IPR002539">
    <property type="entry name" value="MaoC-like_dom"/>
</dbReference>
<evidence type="ECO:0000259" key="2">
    <source>
        <dbReference type="Pfam" id="PF22622"/>
    </source>
</evidence>
<feature type="domain" description="Peroxisomal multifunctional enzyme type 2-like N-terminal" evidence="2">
    <location>
        <begin position="19"/>
        <end position="154"/>
    </location>
</feature>
<proteinExistence type="predicted"/>
<organism evidence="3 4">
    <name type="scientific">Exophiala bonariae</name>
    <dbReference type="NCBI Taxonomy" id="1690606"/>
    <lineage>
        <taxon>Eukaryota</taxon>
        <taxon>Fungi</taxon>
        <taxon>Dikarya</taxon>
        <taxon>Ascomycota</taxon>
        <taxon>Pezizomycotina</taxon>
        <taxon>Eurotiomycetes</taxon>
        <taxon>Chaetothyriomycetidae</taxon>
        <taxon>Chaetothyriales</taxon>
        <taxon>Herpotrichiellaceae</taxon>
        <taxon>Exophiala</taxon>
    </lineage>
</organism>
<feature type="domain" description="MaoC-like" evidence="1">
    <location>
        <begin position="174"/>
        <end position="273"/>
    </location>
</feature>
<dbReference type="Gene3D" id="3.10.129.10">
    <property type="entry name" value="Hotdog Thioesterase"/>
    <property type="match status" value="2"/>
</dbReference>
<evidence type="ECO:0000313" key="4">
    <source>
        <dbReference type="Proteomes" id="UP001358417"/>
    </source>
</evidence>
<dbReference type="SUPFAM" id="SSF54637">
    <property type="entry name" value="Thioesterase/thiol ester dehydrase-isomerase"/>
    <property type="match status" value="2"/>
</dbReference>
<dbReference type="EMBL" id="JAVRRD010000004">
    <property type="protein sequence ID" value="KAK5059845.1"/>
    <property type="molecule type" value="Genomic_DNA"/>
</dbReference>
<dbReference type="PANTHER" id="PTHR13078">
    <property type="entry name" value="PEROXISOMAL MULTIFUNCTIONAL ENZYME TYPE 2-RELATED"/>
    <property type="match status" value="1"/>
</dbReference>